<name>A0ABZ0RTZ1_9BACT</name>
<feature type="signal peptide" evidence="1">
    <location>
        <begin position="1"/>
        <end position="20"/>
    </location>
</feature>
<dbReference type="EMBL" id="CP138858">
    <property type="protein sequence ID" value="WPJ96424.1"/>
    <property type="molecule type" value="Genomic_DNA"/>
</dbReference>
<dbReference type="Gene3D" id="3.40.720.10">
    <property type="entry name" value="Alkaline Phosphatase, subunit A"/>
    <property type="match status" value="1"/>
</dbReference>
<dbReference type="InterPro" id="IPR017850">
    <property type="entry name" value="Alkaline_phosphatase_core_sf"/>
</dbReference>
<protein>
    <submittedName>
        <fullName evidence="3">Sulfatase</fullName>
    </submittedName>
</protein>
<feature type="domain" description="Sulfatase N-terminal" evidence="2">
    <location>
        <begin position="23"/>
        <end position="298"/>
    </location>
</feature>
<proteinExistence type="predicted"/>
<sequence>MRREHFIILLGLWFSLCAQAKQPNFLILLADDISATSLGCYGGENPGTSPNIDKLAEEGLRFTNMFVSQAVCGPARAELYTGLQPHRNGSMENHKATKLGTLSVVQYLERLGYRVGLTGKTHFNPKSVYPFEKVKGFPANCNARGVSTEDWSGVESFMTRDAEQPFCLFICSIHAHAPWDAGDTSRWELDDLKLPPHMVDTEKTRHFFREYLAEVRLFDDQVGKAQVLLEKLGLDDNTVLIVMDENGAGMPGGKWTNYDWGVRSACLIKWPGVESGALVTDALAQYCDIVPTLIDAAGGEVPSDLDGRSLLPLILGQTQEHREQAFFTYNSGREGPPFVSRAVTDGRFKLMWNFTPDKLFAVRVINGFDFGYEDTKMPDRHVRQLYQSWLEAAQTDAAAEAAVQRFRKHPEFQLYDLSKDPWELENLAENPEYAATLHQLKDSIAAWMKQQGDDGLPAPARMQKKN</sequence>
<dbReference type="CDD" id="cd16027">
    <property type="entry name" value="SGSH"/>
    <property type="match status" value="1"/>
</dbReference>
<keyword evidence="4" id="KW-1185">Reference proteome</keyword>
<keyword evidence="1" id="KW-0732">Signal</keyword>
<feature type="chain" id="PRO_5046999452" evidence="1">
    <location>
        <begin position="21"/>
        <end position="466"/>
    </location>
</feature>
<dbReference type="PANTHER" id="PTHR43751">
    <property type="entry name" value="SULFATASE"/>
    <property type="match status" value="1"/>
</dbReference>
<accession>A0ABZ0RTZ1</accession>
<dbReference type="RefSeq" id="WP_319833283.1">
    <property type="nucleotide sequence ID" value="NZ_CP138858.1"/>
</dbReference>
<reference evidence="3 4" key="1">
    <citation type="submission" date="2023-11" db="EMBL/GenBank/DDBJ databases">
        <title>Coraliomargarita sp. nov., isolated from marine algae.</title>
        <authorList>
            <person name="Lee J.K."/>
            <person name="Baek J.H."/>
            <person name="Kim J.M."/>
            <person name="Choi D.G."/>
            <person name="Jeon C.O."/>
        </authorList>
    </citation>
    <scope>NUCLEOTIDE SEQUENCE [LARGE SCALE GENOMIC DNA]</scope>
    <source>
        <strain evidence="3 4">J2-16</strain>
    </source>
</reference>
<dbReference type="Pfam" id="PF00884">
    <property type="entry name" value="Sulfatase"/>
    <property type="match status" value="1"/>
</dbReference>
<dbReference type="PANTHER" id="PTHR43751:SF1">
    <property type="entry name" value="SULFATASE ATSG-RELATED"/>
    <property type="match status" value="1"/>
</dbReference>
<organism evidence="3 4">
    <name type="scientific">Coraliomargarita algicola</name>
    <dbReference type="NCBI Taxonomy" id="3092156"/>
    <lineage>
        <taxon>Bacteria</taxon>
        <taxon>Pseudomonadati</taxon>
        <taxon>Verrucomicrobiota</taxon>
        <taxon>Opitutia</taxon>
        <taxon>Puniceicoccales</taxon>
        <taxon>Coraliomargaritaceae</taxon>
        <taxon>Coraliomargarita</taxon>
    </lineage>
</organism>
<dbReference type="SUPFAM" id="SSF53649">
    <property type="entry name" value="Alkaline phosphatase-like"/>
    <property type="match status" value="1"/>
</dbReference>
<evidence type="ECO:0000259" key="2">
    <source>
        <dbReference type="Pfam" id="PF00884"/>
    </source>
</evidence>
<dbReference type="InterPro" id="IPR000917">
    <property type="entry name" value="Sulfatase_N"/>
</dbReference>
<evidence type="ECO:0000256" key="1">
    <source>
        <dbReference type="SAM" id="SignalP"/>
    </source>
</evidence>
<dbReference type="InterPro" id="IPR052701">
    <property type="entry name" value="GAG_Ulvan_Degrading_Sulfatases"/>
</dbReference>
<evidence type="ECO:0000313" key="4">
    <source>
        <dbReference type="Proteomes" id="UP001324993"/>
    </source>
</evidence>
<gene>
    <name evidence="3" type="ORF">SH580_01745</name>
</gene>
<evidence type="ECO:0000313" key="3">
    <source>
        <dbReference type="EMBL" id="WPJ96424.1"/>
    </source>
</evidence>
<dbReference type="Proteomes" id="UP001324993">
    <property type="component" value="Chromosome"/>
</dbReference>